<dbReference type="RefSeq" id="WP_031058796.1">
    <property type="nucleotide sequence ID" value="NZ_JBHSPX010000004.1"/>
</dbReference>
<dbReference type="Pfam" id="PF02133">
    <property type="entry name" value="Transp_cyt_pur"/>
    <property type="match status" value="1"/>
</dbReference>
<evidence type="ECO:0000256" key="8">
    <source>
        <dbReference type="SAM" id="MobiDB-lite"/>
    </source>
</evidence>
<feature type="transmembrane region" description="Helical" evidence="9">
    <location>
        <begin position="42"/>
        <end position="66"/>
    </location>
</feature>
<feature type="transmembrane region" description="Helical" evidence="9">
    <location>
        <begin position="371"/>
        <end position="394"/>
    </location>
</feature>
<gene>
    <name evidence="10" type="ORF">ACFP4F_16680</name>
</gene>
<dbReference type="CDD" id="cd11484">
    <property type="entry name" value="SLC-NCS1sbd_CobB-like"/>
    <property type="match status" value="1"/>
</dbReference>
<evidence type="ECO:0000256" key="3">
    <source>
        <dbReference type="ARBA" id="ARBA00022448"/>
    </source>
</evidence>
<feature type="transmembrane region" description="Helical" evidence="9">
    <location>
        <begin position="307"/>
        <end position="334"/>
    </location>
</feature>
<feature type="transmembrane region" description="Helical" evidence="9">
    <location>
        <begin position="114"/>
        <end position="136"/>
    </location>
</feature>
<evidence type="ECO:0000313" key="11">
    <source>
        <dbReference type="Proteomes" id="UP001596139"/>
    </source>
</evidence>
<dbReference type="EMBL" id="JBHSPX010000004">
    <property type="protein sequence ID" value="MFC6064173.1"/>
    <property type="molecule type" value="Genomic_DNA"/>
</dbReference>
<dbReference type="InterPro" id="IPR001248">
    <property type="entry name" value="Pur-cyt_permease"/>
</dbReference>
<name>A0ABW1ML77_9ACTN</name>
<feature type="transmembrane region" description="Helical" evidence="9">
    <location>
        <begin position="346"/>
        <end position="365"/>
    </location>
</feature>
<dbReference type="PANTHER" id="PTHR31806:SF1">
    <property type="entry name" value="PURINE-CYTOSINE PERMEASE FCY2-RELATED"/>
    <property type="match status" value="1"/>
</dbReference>
<comment type="subcellular location">
    <subcellularLocation>
        <location evidence="1">Membrane</location>
        <topology evidence="1">Multi-pass membrane protein</topology>
    </subcellularLocation>
</comment>
<feature type="transmembrane region" description="Helical" evidence="9">
    <location>
        <begin position="227"/>
        <end position="253"/>
    </location>
</feature>
<evidence type="ECO:0000256" key="1">
    <source>
        <dbReference type="ARBA" id="ARBA00004141"/>
    </source>
</evidence>
<evidence type="ECO:0000256" key="4">
    <source>
        <dbReference type="ARBA" id="ARBA00022692"/>
    </source>
</evidence>
<comment type="similarity">
    <text evidence="2 7">Belongs to the purine-cytosine permease (2.A.39) family.</text>
</comment>
<proteinExistence type="inferred from homology"/>
<evidence type="ECO:0000256" key="2">
    <source>
        <dbReference type="ARBA" id="ARBA00008974"/>
    </source>
</evidence>
<feature type="region of interest" description="Disordered" evidence="8">
    <location>
        <begin position="497"/>
        <end position="533"/>
    </location>
</feature>
<sequence length="533" mass="56337">MARSQEPGSSAPVSGTTVMNDVEAMLRPVPEEARTGSVSGQFWIWCGANIAPINWVLGALGIHLGLGLADTLTVLAVGNLIGMALFGLFVLLGQRTGVTGMVLGRAAFGRRGNYLPAAIQALLAVGWCSVNTWIILDLVMALLGKLGAVDPHAANHGWKVGVAALLMAIQVAISWIGYRAISAFERWTVPPTILVLVVMSVAAWFFLHIDWSYAGPPGRILTGGDRFAAMTGVMTAIGIGWGITWFTYAADYSRFVSRRMPRRKLYLASTLGQFIPVVWLGTLGATLATKNGQADPGGLIVDNFGALAVPVLLLVLHGPIATNILNIYTFTVAAQALDIKVRRRTLSAVVGVLSMAAVVFFVYQADFAAILDSWLVCLVAWVAAWAGIMLVHYLRIERVLSDRTDRSDRGSGEVVIDRLFDPVGSRRLPDVNGAGLVSFGAGVFVTWLFMYGLIPVFQGPVAVALGGVDLSWLAGGLTSAVCYAVLGPRAAARARRLTPASASSTSTTSSTSSVSSAPSTPSAPSASHRGDDQ</sequence>
<evidence type="ECO:0000256" key="6">
    <source>
        <dbReference type="ARBA" id="ARBA00023136"/>
    </source>
</evidence>
<feature type="transmembrane region" description="Helical" evidence="9">
    <location>
        <begin position="156"/>
        <end position="176"/>
    </location>
</feature>
<keyword evidence="4 9" id="KW-0812">Transmembrane</keyword>
<feature type="transmembrane region" description="Helical" evidence="9">
    <location>
        <begin position="460"/>
        <end position="486"/>
    </location>
</feature>
<feature type="transmembrane region" description="Helical" evidence="9">
    <location>
        <begin position="188"/>
        <end position="207"/>
    </location>
</feature>
<keyword evidence="5 9" id="KW-1133">Transmembrane helix</keyword>
<dbReference type="Gene3D" id="1.10.4160.10">
    <property type="entry name" value="Hydantoin permease"/>
    <property type="match status" value="1"/>
</dbReference>
<protein>
    <submittedName>
        <fullName evidence="10">Purine-cytosine permease family protein</fullName>
    </submittedName>
</protein>
<comment type="caution">
    <text evidence="10">The sequence shown here is derived from an EMBL/GenBank/DDBJ whole genome shotgun (WGS) entry which is preliminary data.</text>
</comment>
<keyword evidence="6 7" id="KW-0472">Membrane</keyword>
<evidence type="ECO:0000256" key="9">
    <source>
        <dbReference type="SAM" id="Phobius"/>
    </source>
</evidence>
<dbReference type="PIRSF" id="PIRSF002744">
    <property type="entry name" value="Pur-cyt_permease"/>
    <property type="match status" value="1"/>
</dbReference>
<feature type="transmembrane region" description="Helical" evidence="9">
    <location>
        <begin position="265"/>
        <end position="287"/>
    </location>
</feature>
<feature type="transmembrane region" description="Helical" evidence="9">
    <location>
        <begin position="72"/>
        <end position="93"/>
    </location>
</feature>
<dbReference type="InterPro" id="IPR026030">
    <property type="entry name" value="Pur-cyt_permease_Fcy2/21/22"/>
</dbReference>
<evidence type="ECO:0000313" key="10">
    <source>
        <dbReference type="EMBL" id="MFC6064173.1"/>
    </source>
</evidence>
<feature type="compositionally biased region" description="Low complexity" evidence="8">
    <location>
        <begin position="497"/>
        <end position="527"/>
    </location>
</feature>
<evidence type="ECO:0000256" key="5">
    <source>
        <dbReference type="ARBA" id="ARBA00022989"/>
    </source>
</evidence>
<organism evidence="10 11">
    <name type="scientific">Streptomyces ochraceiscleroticus</name>
    <dbReference type="NCBI Taxonomy" id="47761"/>
    <lineage>
        <taxon>Bacteria</taxon>
        <taxon>Bacillati</taxon>
        <taxon>Actinomycetota</taxon>
        <taxon>Actinomycetes</taxon>
        <taxon>Kitasatosporales</taxon>
        <taxon>Streptomycetaceae</taxon>
        <taxon>Streptomyces</taxon>
    </lineage>
</organism>
<feature type="transmembrane region" description="Helical" evidence="9">
    <location>
        <begin position="434"/>
        <end position="454"/>
    </location>
</feature>
<dbReference type="Proteomes" id="UP001596139">
    <property type="component" value="Unassembled WGS sequence"/>
</dbReference>
<accession>A0ABW1ML77</accession>
<keyword evidence="3 7" id="KW-0813">Transport</keyword>
<evidence type="ECO:0000256" key="7">
    <source>
        <dbReference type="PIRNR" id="PIRNR002744"/>
    </source>
</evidence>
<dbReference type="PANTHER" id="PTHR31806">
    <property type="entry name" value="PURINE-CYTOSINE PERMEASE FCY2-RELATED"/>
    <property type="match status" value="1"/>
</dbReference>
<keyword evidence="11" id="KW-1185">Reference proteome</keyword>
<reference evidence="11" key="1">
    <citation type="journal article" date="2019" name="Int. J. Syst. Evol. Microbiol.">
        <title>The Global Catalogue of Microorganisms (GCM) 10K type strain sequencing project: providing services to taxonomists for standard genome sequencing and annotation.</title>
        <authorList>
            <consortium name="The Broad Institute Genomics Platform"/>
            <consortium name="The Broad Institute Genome Sequencing Center for Infectious Disease"/>
            <person name="Wu L."/>
            <person name="Ma J."/>
        </authorList>
    </citation>
    <scope>NUCLEOTIDE SEQUENCE [LARGE SCALE GENOMIC DNA]</scope>
    <source>
        <strain evidence="11">CGMCC 1.15180</strain>
    </source>
</reference>